<keyword evidence="7" id="KW-0378">Hydrolase</keyword>
<evidence type="ECO:0000256" key="1">
    <source>
        <dbReference type="ARBA" id="ARBA00001638"/>
    </source>
</evidence>
<evidence type="ECO:0000256" key="7">
    <source>
        <dbReference type="ARBA" id="ARBA00022801"/>
    </source>
</evidence>
<evidence type="ECO:0000256" key="2">
    <source>
        <dbReference type="ARBA" id="ARBA00001936"/>
    </source>
</evidence>
<dbReference type="FunFam" id="1.10.3210.10:FF:000035">
    <property type="entry name" value="HD family hydrolase"/>
    <property type="match status" value="1"/>
</dbReference>
<keyword evidence="6" id="KW-0479">Metal-binding</keyword>
<evidence type="ECO:0000259" key="8">
    <source>
        <dbReference type="SMART" id="SM00471"/>
    </source>
</evidence>
<comment type="subunit">
    <text evidence="4">Homodimer.</text>
</comment>
<comment type="cofactor">
    <cofactor evidence="3">
        <name>Co(2+)</name>
        <dbReference type="ChEBI" id="CHEBI:48828"/>
    </cofactor>
</comment>
<dbReference type="SMART" id="SM00471">
    <property type="entry name" value="HDc"/>
    <property type="match status" value="1"/>
</dbReference>
<evidence type="ECO:0000256" key="3">
    <source>
        <dbReference type="ARBA" id="ARBA00001941"/>
    </source>
</evidence>
<dbReference type="Gene3D" id="1.10.3210.10">
    <property type="entry name" value="Hypothetical protein af1432"/>
    <property type="match status" value="1"/>
</dbReference>
<evidence type="ECO:0000313" key="9">
    <source>
        <dbReference type="EMBL" id="SVB11618.1"/>
    </source>
</evidence>
<dbReference type="InterPro" id="IPR003607">
    <property type="entry name" value="HD/PDEase_dom"/>
</dbReference>
<feature type="domain" description="HD/PDEase" evidence="8">
    <location>
        <begin position="28"/>
        <end position="143"/>
    </location>
</feature>
<proteinExistence type="predicted"/>
<sequence>MLESFFQKVLELKNIPRQGWKNKLDVDDVESVADHSYSTAMMSMVLSDLEGLDTEKIIKMALLHDLAESVVGDITPDKIKAERKINMENKAMIQILENLPSNVSQQYIVLWNDFQKNSSKEANLLHEIDKLEMAFQAKFYLDEGISKEKLRSFFKTANNEIRNKQLRDILSSILE</sequence>
<evidence type="ECO:0000256" key="6">
    <source>
        <dbReference type="ARBA" id="ARBA00022723"/>
    </source>
</evidence>
<accession>A0A382BCX0</accession>
<dbReference type="GO" id="GO:0005737">
    <property type="term" value="C:cytoplasm"/>
    <property type="evidence" value="ECO:0007669"/>
    <property type="project" value="TreeGrafter"/>
</dbReference>
<comment type="catalytic activity">
    <reaction evidence="1">
        <text>a 2'-deoxyribonucleoside 5'-phosphate + H2O = a 2'-deoxyribonucleoside + phosphate</text>
        <dbReference type="Rhea" id="RHEA:36167"/>
        <dbReference type="ChEBI" id="CHEBI:15377"/>
        <dbReference type="ChEBI" id="CHEBI:18274"/>
        <dbReference type="ChEBI" id="CHEBI:43474"/>
        <dbReference type="ChEBI" id="CHEBI:65317"/>
        <dbReference type="EC" id="3.1.3.89"/>
    </reaction>
</comment>
<dbReference type="PANTHER" id="PTHR11845:SF13">
    <property type="entry name" value="5'-DEOXYNUCLEOTIDASE HDDC2"/>
    <property type="match status" value="1"/>
</dbReference>
<dbReference type="AlphaFoldDB" id="A0A382BCX0"/>
<dbReference type="PANTHER" id="PTHR11845">
    <property type="entry name" value="5'-DEOXYNUCLEOTIDASE HDDC2"/>
    <property type="match status" value="1"/>
</dbReference>
<protein>
    <recommendedName>
        <fullName evidence="5">5'-deoxynucleotidase</fullName>
        <ecNumber evidence="5">3.1.3.89</ecNumber>
    </recommendedName>
</protein>
<dbReference type="GO" id="GO:0046872">
    <property type="term" value="F:metal ion binding"/>
    <property type="evidence" value="ECO:0007669"/>
    <property type="project" value="UniProtKB-KW"/>
</dbReference>
<dbReference type="Pfam" id="PF13023">
    <property type="entry name" value="HD_3"/>
    <property type="match status" value="1"/>
</dbReference>
<gene>
    <name evidence="9" type="ORF">METZ01_LOCUS164472</name>
</gene>
<dbReference type="EMBL" id="UINC01029233">
    <property type="protein sequence ID" value="SVB11618.1"/>
    <property type="molecule type" value="Genomic_DNA"/>
</dbReference>
<dbReference type="EC" id="3.1.3.89" evidence="5"/>
<evidence type="ECO:0000256" key="4">
    <source>
        <dbReference type="ARBA" id="ARBA00011738"/>
    </source>
</evidence>
<comment type="cofactor">
    <cofactor evidence="2">
        <name>Mn(2+)</name>
        <dbReference type="ChEBI" id="CHEBI:29035"/>
    </cofactor>
</comment>
<evidence type="ECO:0000256" key="5">
    <source>
        <dbReference type="ARBA" id="ARBA00012964"/>
    </source>
</evidence>
<dbReference type="InterPro" id="IPR039356">
    <property type="entry name" value="YfbR/HDDC2"/>
</dbReference>
<name>A0A382BCX0_9ZZZZ</name>
<organism evidence="9">
    <name type="scientific">marine metagenome</name>
    <dbReference type="NCBI Taxonomy" id="408172"/>
    <lineage>
        <taxon>unclassified sequences</taxon>
        <taxon>metagenomes</taxon>
        <taxon>ecological metagenomes</taxon>
    </lineage>
</organism>
<dbReference type="InterPro" id="IPR006674">
    <property type="entry name" value="HD_domain"/>
</dbReference>
<dbReference type="GO" id="GO:0002953">
    <property type="term" value="F:5'-deoxynucleotidase activity"/>
    <property type="evidence" value="ECO:0007669"/>
    <property type="project" value="UniProtKB-EC"/>
</dbReference>
<reference evidence="9" key="1">
    <citation type="submission" date="2018-05" db="EMBL/GenBank/DDBJ databases">
        <authorList>
            <person name="Lanie J.A."/>
            <person name="Ng W.-L."/>
            <person name="Kazmierczak K.M."/>
            <person name="Andrzejewski T.M."/>
            <person name="Davidsen T.M."/>
            <person name="Wayne K.J."/>
            <person name="Tettelin H."/>
            <person name="Glass J.I."/>
            <person name="Rusch D."/>
            <person name="Podicherti R."/>
            <person name="Tsui H.-C.T."/>
            <person name="Winkler M.E."/>
        </authorList>
    </citation>
    <scope>NUCLEOTIDE SEQUENCE</scope>
</reference>
<dbReference type="SUPFAM" id="SSF109604">
    <property type="entry name" value="HD-domain/PDEase-like"/>
    <property type="match status" value="1"/>
</dbReference>